<evidence type="ECO:0000256" key="4">
    <source>
        <dbReference type="ARBA" id="ARBA00022840"/>
    </source>
</evidence>
<feature type="domain" description="Helicase C-terminal" evidence="5">
    <location>
        <begin position="154"/>
        <end position="307"/>
    </location>
</feature>
<dbReference type="AlphaFoldDB" id="A0A381UVL1"/>
<dbReference type="PANTHER" id="PTHR12131">
    <property type="entry name" value="ATP-DEPENDENT RNA AND DNA HELICASE"/>
    <property type="match status" value="1"/>
</dbReference>
<dbReference type="SUPFAM" id="SSF52540">
    <property type="entry name" value="P-loop containing nucleoside triphosphate hydrolases"/>
    <property type="match status" value="2"/>
</dbReference>
<dbReference type="Gene3D" id="3.40.50.300">
    <property type="entry name" value="P-loop containing nucleotide triphosphate hydrolases"/>
    <property type="match status" value="2"/>
</dbReference>
<dbReference type="Pfam" id="PF22527">
    <property type="entry name" value="DEXQc_Suv3"/>
    <property type="match status" value="1"/>
</dbReference>
<protein>
    <recommendedName>
        <fullName evidence="5">Helicase C-terminal domain-containing protein</fullName>
    </recommendedName>
</protein>
<dbReference type="EMBL" id="UINC01007233">
    <property type="protein sequence ID" value="SVA32169.1"/>
    <property type="molecule type" value="Genomic_DNA"/>
</dbReference>
<feature type="non-terminal residue" evidence="6">
    <location>
        <position position="1"/>
    </location>
</feature>
<sequence>VQNDHNLLAILGPTNTGKTYLAFERLIGYQSGIFGFPLRLLARENYDKAVARLGLNNVALITGEEKILPKEAKYFFCTVESMPLNIEVECIAIDEVQLAADYERGHIFTDRILHLRGTFETIFLGSNTIGKILLKLFPFIKIEKRDRYSNLSFSPKKSLSKLNPRSAIIAFNINSVYELAESLRTHKGGAAVVLGSLSPRTRNAQVEVYEDKKVDYLVATDAIGMGLNLNIHHVSFSSLQKFDGRYTRDLLPAEIGQIAGRAGRYQQDGTFGVMKGAGDLDPLIVQSVEDHCFNDIQKIYWRNSDIDFTSISSVINSFKQFPIKDFFIHKKNAEDVVNFHILSEDTNIIPYLNNKATISLLWDICRIPDFQKFSTDSYIDFLKNIFLTLVENDGILPESWLENRVFRLENYKGGIEELSIKISTIRTWTYIANQSKWIKNYQFWQEKTHDIENNLSDYLHTSLTNRFVDFSASYFIDTKMRGENPVITVDENKSIKLNGQNYGYINGFDLELNISNLKSLFSLTNVKKSIRSMIEEKIDIFLQAPSDSINLGDIRSFKINEPVNIYWGDEPVGKLVKGINIFSPKAEALNTEFLESDKKILITRKLQQWVEKKIFTTLKPITEDLDQTISSDVRAIVFNVFSALGTMLIGEHDNTIKNMTEHDKATISRTGLRIGVKFFFMPNFLKKQPVELNALLWKIFYEWDIDYAYPLPTDGRVSFITETKMPNSYWSAIGYYCLDNFAIRVDVFERVFFLARQKIKYGPFIESSDMMNPIGCN</sequence>
<dbReference type="InterPro" id="IPR027417">
    <property type="entry name" value="P-loop_NTPase"/>
</dbReference>
<dbReference type="GO" id="GO:0004386">
    <property type="term" value="F:helicase activity"/>
    <property type="evidence" value="ECO:0007669"/>
    <property type="project" value="UniProtKB-KW"/>
</dbReference>
<evidence type="ECO:0000256" key="2">
    <source>
        <dbReference type="ARBA" id="ARBA00022801"/>
    </source>
</evidence>
<reference evidence="6" key="1">
    <citation type="submission" date="2018-05" db="EMBL/GenBank/DDBJ databases">
        <authorList>
            <person name="Lanie J.A."/>
            <person name="Ng W.-L."/>
            <person name="Kazmierczak K.M."/>
            <person name="Andrzejewski T.M."/>
            <person name="Davidsen T.M."/>
            <person name="Wayne K.J."/>
            <person name="Tettelin H."/>
            <person name="Glass J.I."/>
            <person name="Rusch D."/>
            <person name="Podicherti R."/>
            <person name="Tsui H.-C.T."/>
            <person name="Winkler M.E."/>
        </authorList>
    </citation>
    <scope>NUCLEOTIDE SEQUENCE</scope>
</reference>
<evidence type="ECO:0000313" key="6">
    <source>
        <dbReference type="EMBL" id="SVA32169.1"/>
    </source>
</evidence>
<dbReference type="PANTHER" id="PTHR12131:SF1">
    <property type="entry name" value="ATP-DEPENDENT RNA HELICASE SUPV3L1, MITOCHONDRIAL-RELATED"/>
    <property type="match status" value="1"/>
</dbReference>
<keyword evidence="1" id="KW-0547">Nucleotide-binding</keyword>
<dbReference type="SMART" id="SM00490">
    <property type="entry name" value="HELICc"/>
    <property type="match status" value="1"/>
</dbReference>
<evidence type="ECO:0000256" key="1">
    <source>
        <dbReference type="ARBA" id="ARBA00022741"/>
    </source>
</evidence>
<keyword evidence="4" id="KW-0067">ATP-binding</keyword>
<dbReference type="InterPro" id="IPR001650">
    <property type="entry name" value="Helicase_C-like"/>
</dbReference>
<dbReference type="InterPro" id="IPR055206">
    <property type="entry name" value="DEXQc_SUV3"/>
</dbReference>
<evidence type="ECO:0000256" key="3">
    <source>
        <dbReference type="ARBA" id="ARBA00022806"/>
    </source>
</evidence>
<dbReference type="InterPro" id="IPR050699">
    <property type="entry name" value="RNA-DNA_Helicase"/>
</dbReference>
<accession>A0A381UVL1</accession>
<dbReference type="GO" id="GO:0016787">
    <property type="term" value="F:hydrolase activity"/>
    <property type="evidence" value="ECO:0007669"/>
    <property type="project" value="UniProtKB-KW"/>
</dbReference>
<proteinExistence type="predicted"/>
<organism evidence="6">
    <name type="scientific">marine metagenome</name>
    <dbReference type="NCBI Taxonomy" id="408172"/>
    <lineage>
        <taxon>unclassified sequences</taxon>
        <taxon>metagenomes</taxon>
        <taxon>ecological metagenomes</taxon>
    </lineage>
</organism>
<gene>
    <name evidence="6" type="ORF">METZ01_LOCUS85023</name>
</gene>
<dbReference type="Pfam" id="PF00271">
    <property type="entry name" value="Helicase_C"/>
    <property type="match status" value="1"/>
</dbReference>
<evidence type="ECO:0000259" key="5">
    <source>
        <dbReference type="PROSITE" id="PS51194"/>
    </source>
</evidence>
<keyword evidence="3" id="KW-0347">Helicase</keyword>
<name>A0A381UVL1_9ZZZZ</name>
<feature type="non-terminal residue" evidence="6">
    <location>
        <position position="777"/>
    </location>
</feature>
<dbReference type="GO" id="GO:0005524">
    <property type="term" value="F:ATP binding"/>
    <property type="evidence" value="ECO:0007669"/>
    <property type="project" value="UniProtKB-KW"/>
</dbReference>
<keyword evidence="2" id="KW-0378">Hydrolase</keyword>
<dbReference type="PROSITE" id="PS51194">
    <property type="entry name" value="HELICASE_CTER"/>
    <property type="match status" value="1"/>
</dbReference>